<dbReference type="EMBL" id="MU825399">
    <property type="protein sequence ID" value="KAJ7393049.1"/>
    <property type="molecule type" value="Genomic_DNA"/>
</dbReference>
<dbReference type="AlphaFoldDB" id="A0A9X0A5B0"/>
<evidence type="ECO:0000313" key="1">
    <source>
        <dbReference type="EMBL" id="KAJ7393049.1"/>
    </source>
</evidence>
<dbReference type="OrthoDB" id="68581at2759"/>
<reference evidence="1" key="1">
    <citation type="submission" date="2023-01" db="EMBL/GenBank/DDBJ databases">
        <title>Genome assembly of the deep-sea coral Lophelia pertusa.</title>
        <authorList>
            <person name="Herrera S."/>
            <person name="Cordes E."/>
        </authorList>
    </citation>
    <scope>NUCLEOTIDE SEQUENCE</scope>
    <source>
        <strain evidence="1">USNM1676648</strain>
        <tissue evidence="1">Polyp</tissue>
    </source>
</reference>
<comment type="caution">
    <text evidence="1">The sequence shown here is derived from an EMBL/GenBank/DDBJ whole genome shotgun (WGS) entry which is preliminary data.</text>
</comment>
<name>A0A9X0A5B0_9CNID</name>
<protein>
    <submittedName>
        <fullName evidence="1">Uncharacterized protein</fullName>
    </submittedName>
</protein>
<accession>A0A9X0A5B0</accession>
<evidence type="ECO:0000313" key="2">
    <source>
        <dbReference type="Proteomes" id="UP001163046"/>
    </source>
</evidence>
<organism evidence="1 2">
    <name type="scientific">Desmophyllum pertusum</name>
    <dbReference type="NCBI Taxonomy" id="174260"/>
    <lineage>
        <taxon>Eukaryota</taxon>
        <taxon>Metazoa</taxon>
        <taxon>Cnidaria</taxon>
        <taxon>Anthozoa</taxon>
        <taxon>Hexacorallia</taxon>
        <taxon>Scleractinia</taxon>
        <taxon>Caryophylliina</taxon>
        <taxon>Caryophylliidae</taxon>
        <taxon>Desmophyllum</taxon>
    </lineage>
</organism>
<keyword evidence="2" id="KW-1185">Reference proteome</keyword>
<proteinExistence type="predicted"/>
<gene>
    <name evidence="1" type="ORF">OS493_008345</name>
</gene>
<sequence>MKLQGPIARLQNYLPSISGSNSGITCLEKFIWRVGIALHCLPRILAMSICPSKNITRILRQAGKITT</sequence>
<dbReference type="Proteomes" id="UP001163046">
    <property type="component" value="Unassembled WGS sequence"/>
</dbReference>